<feature type="region of interest" description="Disordered" evidence="1">
    <location>
        <begin position="129"/>
        <end position="167"/>
    </location>
</feature>
<sequence>MRQRGGAAAKRPRRGREDAAGRQRGAASGADALRDGGGKAGTLWGGDHADGLRRGVVGAVSPVGRPRNRLAVARFPMRTLHQNPAPPAPVAAGAREETMDGAPANGEVAGGGSAPAGAASVLTPLLPLPRSAAGARPPPTPAARTASLAGAGPPTCAGSGPRPRNGVSGAAVAAAMTVSGNVVADASGDRPPAATVAAWAGKLVSHHVLRGNLNALAKIPTLFNVLWRTATCNCCKSWTVDD</sequence>
<feature type="region of interest" description="Disordered" evidence="1">
    <location>
        <begin position="1"/>
        <end position="52"/>
    </location>
</feature>
<gene>
    <name evidence="2" type="ORF">BU14_0526s0003</name>
</gene>
<evidence type="ECO:0000256" key="1">
    <source>
        <dbReference type="SAM" id="MobiDB-lite"/>
    </source>
</evidence>
<feature type="region of interest" description="Disordered" evidence="1">
    <location>
        <begin position="80"/>
        <end position="115"/>
    </location>
</feature>
<keyword evidence="3" id="KW-1185">Reference proteome</keyword>
<dbReference type="Proteomes" id="UP000218209">
    <property type="component" value="Unassembled WGS sequence"/>
</dbReference>
<reference evidence="2 3" key="1">
    <citation type="submission" date="2017-03" db="EMBL/GenBank/DDBJ databases">
        <title>WGS assembly of Porphyra umbilicalis.</title>
        <authorList>
            <person name="Brawley S.H."/>
            <person name="Blouin N.A."/>
            <person name="Ficko-Blean E."/>
            <person name="Wheeler G.L."/>
            <person name="Lohr M."/>
            <person name="Goodson H.V."/>
            <person name="Jenkins J.W."/>
            <person name="Blaby-Haas C.E."/>
            <person name="Helliwell K.E."/>
            <person name="Chan C."/>
            <person name="Marriage T."/>
            <person name="Bhattacharya D."/>
            <person name="Klein A.S."/>
            <person name="Badis Y."/>
            <person name="Brodie J."/>
            <person name="Cao Y."/>
            <person name="Collen J."/>
            <person name="Dittami S.M."/>
            <person name="Gachon C.M."/>
            <person name="Green B.R."/>
            <person name="Karpowicz S."/>
            <person name="Kim J.W."/>
            <person name="Kudahl U."/>
            <person name="Lin S."/>
            <person name="Michel G."/>
            <person name="Mittag M."/>
            <person name="Olson B.J."/>
            <person name="Pangilinan J."/>
            <person name="Peng Y."/>
            <person name="Qiu H."/>
            <person name="Shu S."/>
            <person name="Singer J.T."/>
            <person name="Smith A.G."/>
            <person name="Sprecher B.N."/>
            <person name="Wagner V."/>
            <person name="Wang W."/>
            <person name="Wang Z.-Y."/>
            <person name="Yan J."/>
            <person name="Yarish C."/>
            <person name="Zoeuner-Riek S."/>
            <person name="Zhuang Y."/>
            <person name="Zou Y."/>
            <person name="Lindquist E.A."/>
            <person name="Grimwood J."/>
            <person name="Barry K."/>
            <person name="Rokhsar D.S."/>
            <person name="Schmutz J."/>
            <person name="Stiller J.W."/>
            <person name="Grossman A.R."/>
            <person name="Prochnik S.E."/>
        </authorList>
    </citation>
    <scope>NUCLEOTIDE SEQUENCE [LARGE SCALE GENOMIC DNA]</scope>
    <source>
        <strain evidence="2">4086291</strain>
    </source>
</reference>
<organism evidence="2 3">
    <name type="scientific">Porphyra umbilicalis</name>
    <name type="common">Purple laver</name>
    <name type="synonym">Red alga</name>
    <dbReference type="NCBI Taxonomy" id="2786"/>
    <lineage>
        <taxon>Eukaryota</taxon>
        <taxon>Rhodophyta</taxon>
        <taxon>Bangiophyceae</taxon>
        <taxon>Bangiales</taxon>
        <taxon>Bangiaceae</taxon>
        <taxon>Porphyra</taxon>
    </lineage>
</organism>
<dbReference type="AlphaFoldDB" id="A0A1X6NSD0"/>
<evidence type="ECO:0000313" key="3">
    <source>
        <dbReference type="Proteomes" id="UP000218209"/>
    </source>
</evidence>
<name>A0A1X6NSD0_PORUM</name>
<evidence type="ECO:0000313" key="2">
    <source>
        <dbReference type="EMBL" id="OSX71502.1"/>
    </source>
</evidence>
<feature type="compositionally biased region" description="Low complexity" evidence="1">
    <location>
        <begin position="22"/>
        <end position="31"/>
    </location>
</feature>
<protein>
    <submittedName>
        <fullName evidence="2">Uncharacterized protein</fullName>
    </submittedName>
</protein>
<dbReference type="EMBL" id="KV919129">
    <property type="protein sequence ID" value="OSX71502.1"/>
    <property type="molecule type" value="Genomic_DNA"/>
</dbReference>
<proteinExistence type="predicted"/>
<accession>A0A1X6NSD0</accession>